<dbReference type="InterPro" id="IPR012312">
    <property type="entry name" value="Hemerythrin-like"/>
</dbReference>
<dbReference type="EMBL" id="BSPB01000044">
    <property type="protein sequence ID" value="GLS16112.1"/>
    <property type="molecule type" value="Genomic_DNA"/>
</dbReference>
<name>A0ABQ6C716_9BURK</name>
<comment type="caution">
    <text evidence="2">The sequence shown here is derived from an EMBL/GenBank/DDBJ whole genome shotgun (WGS) entry which is preliminary data.</text>
</comment>
<gene>
    <name evidence="2" type="ORF">GCM10007935_35520</name>
</gene>
<evidence type="ECO:0000313" key="3">
    <source>
        <dbReference type="Proteomes" id="UP001156903"/>
    </source>
</evidence>
<dbReference type="Pfam" id="PF01814">
    <property type="entry name" value="Hemerythrin"/>
    <property type="match status" value="1"/>
</dbReference>
<evidence type="ECO:0000259" key="1">
    <source>
        <dbReference type="Pfam" id="PF01814"/>
    </source>
</evidence>
<feature type="domain" description="Hemerythrin-like" evidence="1">
    <location>
        <begin position="23"/>
        <end position="163"/>
    </location>
</feature>
<proteinExistence type="predicted"/>
<reference evidence="3" key="1">
    <citation type="journal article" date="2019" name="Int. J. Syst. Evol. Microbiol.">
        <title>The Global Catalogue of Microorganisms (GCM) 10K type strain sequencing project: providing services to taxonomists for standard genome sequencing and annotation.</title>
        <authorList>
            <consortium name="The Broad Institute Genomics Platform"/>
            <consortium name="The Broad Institute Genome Sequencing Center for Infectious Disease"/>
            <person name="Wu L."/>
            <person name="Ma J."/>
        </authorList>
    </citation>
    <scope>NUCLEOTIDE SEQUENCE [LARGE SCALE GENOMIC DNA]</scope>
    <source>
        <strain evidence="3">NBRC 109341</strain>
    </source>
</reference>
<sequence length="185" mass="20183">MQRIPLPVPGAPPSPAAGFEAPFDMLGACHERVARMLRLLARLREHAAGHGADTAGSEAARDVMRYFDVAGPLHHQDEERHVFPVLLAQGDAVACRTVGRLLDDHRAMEAGWAQVRQTLQRLRDAVPAPAFAFTADEQAQMDAYAALYARHLTDEDGIAYPAAQALLQPAQLQAMSADMQQRRLG</sequence>
<keyword evidence="3" id="KW-1185">Reference proteome</keyword>
<dbReference type="RefSeq" id="WP_284308902.1">
    <property type="nucleotide sequence ID" value="NZ_BSPB01000044.1"/>
</dbReference>
<organism evidence="2 3">
    <name type="scientific">Hydrogenophaga electricum</name>
    <dbReference type="NCBI Taxonomy" id="1230953"/>
    <lineage>
        <taxon>Bacteria</taxon>
        <taxon>Pseudomonadati</taxon>
        <taxon>Pseudomonadota</taxon>
        <taxon>Betaproteobacteria</taxon>
        <taxon>Burkholderiales</taxon>
        <taxon>Comamonadaceae</taxon>
        <taxon>Hydrogenophaga</taxon>
    </lineage>
</organism>
<protein>
    <recommendedName>
        <fullName evidence="1">Hemerythrin-like domain-containing protein</fullName>
    </recommendedName>
</protein>
<dbReference type="Proteomes" id="UP001156903">
    <property type="component" value="Unassembled WGS sequence"/>
</dbReference>
<dbReference type="Gene3D" id="1.20.120.520">
    <property type="entry name" value="nmb1532 protein domain like"/>
    <property type="match status" value="1"/>
</dbReference>
<accession>A0ABQ6C716</accession>
<evidence type="ECO:0000313" key="2">
    <source>
        <dbReference type="EMBL" id="GLS16112.1"/>
    </source>
</evidence>
<dbReference type="CDD" id="cd12108">
    <property type="entry name" value="Hr-like"/>
    <property type="match status" value="1"/>
</dbReference>